<evidence type="ECO:0000313" key="4">
    <source>
        <dbReference type="EMBL" id="GEQ19790.1"/>
    </source>
</evidence>
<gene>
    <name evidence="6" type="ORF">AWN73_08050</name>
    <name evidence="4" type="ORF">CBU02nite_02960</name>
    <name evidence="5" type="ORF">GND98_006475</name>
</gene>
<feature type="repeat" description="Cell wall-binding" evidence="2">
    <location>
        <begin position="50"/>
        <end position="70"/>
    </location>
</feature>
<accession>A0A2S7FF28</accession>
<keyword evidence="1" id="KW-0677">Repeat</keyword>
<keyword evidence="3" id="KW-0732">Signal</keyword>
<dbReference type="InterPro" id="IPR018337">
    <property type="entry name" value="Cell_wall/Cho-bd_repeat"/>
</dbReference>
<feature type="chain" id="PRO_5036322410" evidence="3">
    <location>
        <begin position="28"/>
        <end position="240"/>
    </location>
</feature>
<reference evidence="5 9" key="3">
    <citation type="submission" date="2020-01" db="EMBL/GenBank/DDBJ databases">
        <title>Genome sequence of a 1,3-propanediol producer, Clostridium butyricum S3.</title>
        <authorList>
            <person name="Zhou J."/>
        </authorList>
    </citation>
    <scope>NUCLEOTIDE SEQUENCE [LARGE SCALE GENOMIC DNA]</scope>
    <source>
        <strain evidence="5 9">S3</strain>
    </source>
</reference>
<dbReference type="Pfam" id="PF19127">
    <property type="entry name" value="Choline_bind_3"/>
    <property type="match status" value="1"/>
</dbReference>
<evidence type="ECO:0000256" key="1">
    <source>
        <dbReference type="ARBA" id="ARBA00022737"/>
    </source>
</evidence>
<evidence type="ECO:0000256" key="3">
    <source>
        <dbReference type="SAM" id="SignalP"/>
    </source>
</evidence>
<name>A0A2S7FF28_CLOBU</name>
<evidence type="ECO:0000313" key="7">
    <source>
        <dbReference type="Proteomes" id="UP000238081"/>
    </source>
</evidence>
<dbReference type="EMBL" id="LRDH01000024">
    <property type="protein sequence ID" value="PPV17460.1"/>
    <property type="molecule type" value="Genomic_DNA"/>
</dbReference>
<protein>
    <submittedName>
        <fullName evidence="6">Cell wall-binding protein</fullName>
    </submittedName>
</protein>
<feature type="signal peptide" evidence="3">
    <location>
        <begin position="1"/>
        <end position="27"/>
    </location>
</feature>
<dbReference type="EMBL" id="BKBC01000002">
    <property type="protein sequence ID" value="GEQ19790.1"/>
    <property type="molecule type" value="Genomic_DNA"/>
</dbReference>
<evidence type="ECO:0000313" key="9">
    <source>
        <dbReference type="Proteomes" id="UP000474042"/>
    </source>
</evidence>
<evidence type="ECO:0000313" key="5">
    <source>
        <dbReference type="EMBL" id="NAS17523.1"/>
    </source>
</evidence>
<dbReference type="PROSITE" id="PS51170">
    <property type="entry name" value="CW"/>
    <property type="match status" value="2"/>
</dbReference>
<dbReference type="Proteomes" id="UP000321089">
    <property type="component" value="Unassembled WGS sequence"/>
</dbReference>
<organism evidence="6 7">
    <name type="scientific">Clostridium butyricum</name>
    <dbReference type="NCBI Taxonomy" id="1492"/>
    <lineage>
        <taxon>Bacteria</taxon>
        <taxon>Bacillati</taxon>
        <taxon>Bacillota</taxon>
        <taxon>Clostridia</taxon>
        <taxon>Eubacteriales</taxon>
        <taxon>Clostridiaceae</taxon>
        <taxon>Clostridium</taxon>
    </lineage>
</organism>
<feature type="repeat" description="Cell wall-binding" evidence="2">
    <location>
        <begin position="71"/>
        <end position="90"/>
    </location>
</feature>
<dbReference type="AlphaFoldDB" id="A0A2S7FF28"/>
<dbReference type="Proteomes" id="UP000238081">
    <property type="component" value="Unassembled WGS sequence"/>
</dbReference>
<reference evidence="6 7" key="1">
    <citation type="submission" date="2016-01" db="EMBL/GenBank/DDBJ databases">
        <title>Characterization of the Clostridium difficile lineages that are prevalent in Hong Kong and China.</title>
        <authorList>
            <person name="Kwok J.S.-L."/>
            <person name="Lam W.-Y."/>
            <person name="Ip M."/>
            <person name="Chan T.-F."/>
            <person name="Hawkey P.M."/>
            <person name="Tsui S.K.-W."/>
        </authorList>
    </citation>
    <scope>NUCLEOTIDE SEQUENCE [LARGE SCALE GENOMIC DNA]</scope>
    <source>
        <strain evidence="6 7">300064</strain>
    </source>
</reference>
<evidence type="ECO:0000313" key="6">
    <source>
        <dbReference type="EMBL" id="PPV17460.1"/>
    </source>
</evidence>
<proteinExistence type="predicted"/>
<evidence type="ECO:0000313" key="8">
    <source>
        <dbReference type="Proteomes" id="UP000321089"/>
    </source>
</evidence>
<evidence type="ECO:0000256" key="2">
    <source>
        <dbReference type="PROSITE-ProRule" id="PRU00591"/>
    </source>
</evidence>
<dbReference type="RefSeq" id="WP_043664518.1">
    <property type="nucleotide sequence ID" value="NZ_BKBC01000002.1"/>
</dbReference>
<comment type="caution">
    <text evidence="6">The sequence shown here is derived from an EMBL/GenBank/DDBJ whole genome shotgun (WGS) entry which is preliminary data.</text>
</comment>
<reference evidence="4 8" key="2">
    <citation type="submission" date="2019-07" db="EMBL/GenBank/DDBJ databases">
        <title>Whole genome shotgun sequence of Clostridium butyricum NBRC 3858.</title>
        <authorList>
            <person name="Hosoyama A."/>
            <person name="Uohara A."/>
            <person name="Ohji S."/>
            <person name="Ichikawa N."/>
        </authorList>
    </citation>
    <scope>NUCLEOTIDE SEQUENCE [LARGE SCALE GENOMIC DNA]</scope>
    <source>
        <strain evidence="4 8">NBRC 3858</strain>
    </source>
</reference>
<dbReference type="SUPFAM" id="SSF69360">
    <property type="entry name" value="Cell wall binding repeat"/>
    <property type="match status" value="1"/>
</dbReference>
<dbReference type="EMBL" id="WOFV02000014">
    <property type="protein sequence ID" value="NAS17523.1"/>
    <property type="molecule type" value="Genomic_DNA"/>
</dbReference>
<sequence>MKKHLKKLVLLSTLTMMISQGAIGVYAVDYSNGWHLNNGKWSYFDNGTLRTSWFKDKNGEWYYFDSDGIMQSGWILDNNNWYYLYSNGVMAHSCYIGDYYLNDDGAWTNNVLPNDKFNINDVKSLIEKLGYSSVERVVDYENSNDKYSSLYRYTWCDGKADNSEYAAVNIFDSGSISILLRKNGTMFNENLKNIFECVFPENGQRLFNEIDGIKEDKSLILGNKNVEIKIFDDSIGIMIG</sequence>
<dbReference type="Gene3D" id="2.10.270.10">
    <property type="entry name" value="Cholin Binding"/>
    <property type="match status" value="1"/>
</dbReference>
<dbReference type="Proteomes" id="UP000474042">
    <property type="component" value="Unassembled WGS sequence"/>
</dbReference>